<keyword evidence="4 10" id="KW-0133">Cell shape</keyword>
<feature type="transmembrane region" description="Helical" evidence="10">
    <location>
        <begin position="116"/>
        <end position="138"/>
    </location>
</feature>
<dbReference type="EMBL" id="NXLT01000002">
    <property type="protein sequence ID" value="RDU68061.1"/>
    <property type="molecule type" value="Genomic_DNA"/>
</dbReference>
<feature type="transmembrane region" description="Helical" evidence="10">
    <location>
        <begin position="423"/>
        <end position="443"/>
    </location>
</feature>
<reference evidence="12 13" key="1">
    <citation type="submission" date="2018-04" db="EMBL/GenBank/DDBJ databases">
        <title>Novel Campyloabacter and Helicobacter Species and Strains.</title>
        <authorList>
            <person name="Mannion A.J."/>
            <person name="Shen Z."/>
            <person name="Fox J.G."/>
        </authorList>
    </citation>
    <scope>NUCLEOTIDE SEQUENCE [LARGE SCALE GENOMIC DNA]</scope>
    <source>
        <strain evidence="12 13">MIT 12-6600</strain>
    </source>
</reference>
<evidence type="ECO:0000256" key="11">
    <source>
        <dbReference type="PIRNR" id="PIRNR002869"/>
    </source>
</evidence>
<evidence type="ECO:0000256" key="3">
    <source>
        <dbReference type="ARBA" id="ARBA00022692"/>
    </source>
</evidence>
<evidence type="ECO:0000256" key="7">
    <source>
        <dbReference type="ARBA" id="ARBA00023136"/>
    </source>
</evidence>
<dbReference type="CDD" id="cd13123">
    <property type="entry name" value="MATE_MurJ_like"/>
    <property type="match status" value="1"/>
</dbReference>
<dbReference type="PANTHER" id="PTHR43486">
    <property type="entry name" value="LIPID II FLIPPASE MURJ-RELATED"/>
    <property type="match status" value="1"/>
</dbReference>
<evidence type="ECO:0000256" key="6">
    <source>
        <dbReference type="ARBA" id="ARBA00022989"/>
    </source>
</evidence>
<feature type="transmembrane region" description="Helical" evidence="10">
    <location>
        <begin position="75"/>
        <end position="96"/>
    </location>
</feature>
<feature type="transmembrane region" description="Helical" evidence="10">
    <location>
        <begin position="180"/>
        <end position="201"/>
    </location>
</feature>
<comment type="caution">
    <text evidence="12">The sequence shown here is derived from an EMBL/GenBank/DDBJ whole genome shotgun (WGS) entry which is preliminary data.</text>
</comment>
<keyword evidence="3 10" id="KW-0812">Transmembrane</keyword>
<feature type="transmembrane region" description="Helical" evidence="10">
    <location>
        <begin position="455"/>
        <end position="473"/>
    </location>
</feature>
<accession>A0A3D8IU15</accession>
<dbReference type="GO" id="GO:0009252">
    <property type="term" value="P:peptidoglycan biosynthetic process"/>
    <property type="evidence" value="ECO:0007669"/>
    <property type="project" value="UniProtKB-UniRule"/>
</dbReference>
<feature type="transmembrane region" description="Helical" evidence="10">
    <location>
        <begin position="150"/>
        <end position="168"/>
    </location>
</feature>
<dbReference type="NCBIfam" id="TIGR01695">
    <property type="entry name" value="murJ_mviN"/>
    <property type="match status" value="1"/>
</dbReference>
<dbReference type="PIRSF" id="PIRSF002869">
    <property type="entry name" value="MviN"/>
    <property type="match status" value="1"/>
</dbReference>
<name>A0A3D8IU15_9HELI</name>
<keyword evidence="13" id="KW-1185">Reference proteome</keyword>
<dbReference type="Proteomes" id="UP000256514">
    <property type="component" value="Unassembled WGS sequence"/>
</dbReference>
<feature type="transmembrane region" description="Helical" evidence="10">
    <location>
        <begin position="323"/>
        <end position="340"/>
    </location>
</feature>
<dbReference type="GO" id="GO:0015648">
    <property type="term" value="F:lipid-linked peptidoglycan transporter activity"/>
    <property type="evidence" value="ECO:0007669"/>
    <property type="project" value="UniProtKB-UniRule"/>
</dbReference>
<dbReference type="PRINTS" id="PR01806">
    <property type="entry name" value="VIRFACTRMVIN"/>
</dbReference>
<evidence type="ECO:0000256" key="5">
    <source>
        <dbReference type="ARBA" id="ARBA00022984"/>
    </source>
</evidence>
<evidence type="ECO:0000256" key="8">
    <source>
        <dbReference type="ARBA" id="ARBA00060041"/>
    </source>
</evidence>
<dbReference type="Pfam" id="PF03023">
    <property type="entry name" value="MurJ"/>
    <property type="match status" value="1"/>
</dbReference>
<comment type="similarity">
    <text evidence="9 10 11">Belongs to the MurJ/MviN family.</text>
</comment>
<evidence type="ECO:0000256" key="10">
    <source>
        <dbReference type="HAMAP-Rule" id="MF_02078"/>
    </source>
</evidence>
<comment type="pathway">
    <text evidence="10">Cell wall biogenesis; peptidoglycan biosynthesis.</text>
</comment>
<keyword evidence="7 10" id="KW-0472">Membrane</keyword>
<feature type="transmembrane region" description="Helical" evidence="10">
    <location>
        <begin position="360"/>
        <end position="386"/>
    </location>
</feature>
<dbReference type="UniPathway" id="UPA00219"/>
<keyword evidence="6 10" id="KW-1133">Transmembrane helix</keyword>
<feature type="transmembrane region" description="Helical" evidence="10">
    <location>
        <begin position="398"/>
        <end position="417"/>
    </location>
</feature>
<keyword evidence="5 10" id="KW-0573">Peptidoglycan synthesis</keyword>
<organism evidence="12 13">
    <name type="scientific">Helicobacter equorum</name>
    <dbReference type="NCBI Taxonomy" id="361872"/>
    <lineage>
        <taxon>Bacteria</taxon>
        <taxon>Pseudomonadati</taxon>
        <taxon>Campylobacterota</taxon>
        <taxon>Epsilonproteobacteria</taxon>
        <taxon>Campylobacterales</taxon>
        <taxon>Helicobacteraceae</taxon>
        <taxon>Helicobacter</taxon>
    </lineage>
</organism>
<dbReference type="InterPro" id="IPR004268">
    <property type="entry name" value="MurJ"/>
</dbReference>
<evidence type="ECO:0000256" key="1">
    <source>
        <dbReference type="ARBA" id="ARBA00004651"/>
    </source>
</evidence>
<feature type="transmembrane region" description="Helical" evidence="10">
    <location>
        <begin position="257"/>
        <end position="278"/>
    </location>
</feature>
<evidence type="ECO:0000313" key="12">
    <source>
        <dbReference type="EMBL" id="RDU68061.1"/>
    </source>
</evidence>
<dbReference type="AlphaFoldDB" id="A0A3D8IU15"/>
<comment type="function">
    <text evidence="8 10 11">Involved in peptidoglycan biosynthesis. Transports lipid-linked peptidoglycan precursors from the inner to the outer leaflet of the cytoplasmic membrane.</text>
</comment>
<keyword evidence="2 10" id="KW-1003">Cell membrane</keyword>
<feature type="transmembrane region" description="Helical" evidence="10">
    <location>
        <begin position="30"/>
        <end position="54"/>
    </location>
</feature>
<dbReference type="RefSeq" id="WP_115570853.1">
    <property type="nucleotide sequence ID" value="NZ_NXLT01000002.1"/>
</dbReference>
<proteinExistence type="inferred from homology"/>
<dbReference type="OrthoDB" id="9786339at2"/>
<dbReference type="PANTHER" id="PTHR43486:SF1">
    <property type="entry name" value="LIPID II FLIPPASE MURJ-RELATED"/>
    <property type="match status" value="1"/>
</dbReference>
<gene>
    <name evidence="12" type="primary">mviN</name>
    <name evidence="10" type="synonym">murJ</name>
    <name evidence="12" type="ORF">CQA54_03905</name>
</gene>
<dbReference type="GO" id="GO:0008360">
    <property type="term" value="P:regulation of cell shape"/>
    <property type="evidence" value="ECO:0007669"/>
    <property type="project" value="UniProtKB-UniRule"/>
</dbReference>
<comment type="subcellular location">
    <subcellularLocation>
        <location evidence="1 10">Cell membrane</location>
        <topology evidence="1 10">Multi-pass membrane protein</topology>
    </subcellularLocation>
</comment>
<dbReference type="GO" id="GO:0071555">
    <property type="term" value="P:cell wall organization"/>
    <property type="evidence" value="ECO:0007669"/>
    <property type="project" value="UniProtKB-UniRule"/>
</dbReference>
<evidence type="ECO:0000313" key="13">
    <source>
        <dbReference type="Proteomes" id="UP000256514"/>
    </source>
</evidence>
<evidence type="ECO:0000256" key="2">
    <source>
        <dbReference type="ARBA" id="ARBA00022475"/>
    </source>
</evidence>
<evidence type="ECO:0000256" key="9">
    <source>
        <dbReference type="ARBA" id="ARBA00061532"/>
    </source>
</evidence>
<sequence>MIRKAFLTNSIGTLCSRVFGLVRDLCMASFLGAGILSDIFFVAFKFPNLCRRIFAEGAFIQSFLPNFIQARKKGAFSVLVFGIFFGVIFILSLFVWEFSGLVTKALANGFSEDQIALAKPIVAINFWYLELIFVTTFLSSLLQYKNCFWVSAYNTALLNICMIIALFFVRDIEDMRAVYILSYGVLCGGLAQIALHFYPLFKLNYCRLFSVGIQEIWRVCKQKNGAQTPRFKQILADIRSFFMRFFPAMLGSSTAQIASFLDTVIASYLGAGAISYLYYANRIFQLPLALFAIAVSTALFPTIAKAVKNAQYTQALQLMKKSFWFLLLVLWVCVVGGVMLKDEITWLLFERNKFVREDTLAVGMAFGMYMLGLLPYGLVRIFSLWLYAHNLQGKAAKISAISLLVGVGFSLVLMHPLGASGLALASSLGGVLHFILTIRIFGMQHFIDILKNTKGWIFLAIITALEILILYIFKLYEHHFGILT</sequence>
<dbReference type="GO" id="GO:0005886">
    <property type="term" value="C:plasma membrane"/>
    <property type="evidence" value="ECO:0007669"/>
    <property type="project" value="UniProtKB-SubCell"/>
</dbReference>
<dbReference type="HAMAP" id="MF_02078">
    <property type="entry name" value="MurJ_MviN"/>
    <property type="match status" value="1"/>
</dbReference>
<protein>
    <recommendedName>
        <fullName evidence="10">Probable lipid II flippase MurJ</fullName>
    </recommendedName>
</protein>
<keyword evidence="10 11" id="KW-0961">Cell wall biogenesis/degradation</keyword>
<keyword evidence="10 11" id="KW-0813">Transport</keyword>
<feature type="transmembrane region" description="Helical" evidence="10">
    <location>
        <begin position="284"/>
        <end position="303"/>
    </location>
</feature>
<evidence type="ECO:0000256" key="4">
    <source>
        <dbReference type="ARBA" id="ARBA00022960"/>
    </source>
</evidence>